<dbReference type="InterPro" id="IPR050297">
    <property type="entry name" value="LipidA_mod_glycosyltrf_83"/>
</dbReference>
<feature type="transmembrane region" description="Helical" evidence="8">
    <location>
        <begin position="276"/>
        <end position="293"/>
    </location>
</feature>
<accession>A0ABT5U9I2</accession>
<keyword evidence="3 10" id="KW-0328">Glycosyltransferase</keyword>
<feature type="transmembrane region" description="Helical" evidence="8">
    <location>
        <begin position="71"/>
        <end position="94"/>
    </location>
</feature>
<feature type="transmembrane region" description="Helical" evidence="8">
    <location>
        <begin position="100"/>
        <end position="119"/>
    </location>
</feature>
<keyword evidence="6 8" id="KW-1133">Transmembrane helix</keyword>
<reference evidence="10 11" key="1">
    <citation type="submission" date="2022-11" db="EMBL/GenBank/DDBJ databases">
        <title>Spartinivicinus poritis sp. nov., isolated from scleractinian coral Porites lutea.</title>
        <authorList>
            <person name="Zhang G."/>
            <person name="Cai L."/>
            <person name="Wei Q."/>
        </authorList>
    </citation>
    <scope>NUCLEOTIDE SEQUENCE [LARGE SCALE GENOMIC DNA]</scope>
    <source>
        <strain evidence="10 11">A2-2</strain>
    </source>
</reference>
<dbReference type="PANTHER" id="PTHR33908:SF11">
    <property type="entry name" value="MEMBRANE PROTEIN"/>
    <property type="match status" value="1"/>
</dbReference>
<feature type="transmembrane region" description="Helical" evidence="8">
    <location>
        <begin position="330"/>
        <end position="348"/>
    </location>
</feature>
<keyword evidence="5 8" id="KW-0812">Transmembrane</keyword>
<evidence type="ECO:0000313" key="11">
    <source>
        <dbReference type="Proteomes" id="UP001528823"/>
    </source>
</evidence>
<dbReference type="RefSeq" id="WP_274689374.1">
    <property type="nucleotide sequence ID" value="NZ_JAPMOU010000016.1"/>
</dbReference>
<evidence type="ECO:0000256" key="4">
    <source>
        <dbReference type="ARBA" id="ARBA00022679"/>
    </source>
</evidence>
<proteinExistence type="predicted"/>
<dbReference type="EMBL" id="JAPMOU010000016">
    <property type="protein sequence ID" value="MDE1463026.1"/>
    <property type="molecule type" value="Genomic_DNA"/>
</dbReference>
<keyword evidence="11" id="KW-1185">Reference proteome</keyword>
<dbReference type="GO" id="GO:0016757">
    <property type="term" value="F:glycosyltransferase activity"/>
    <property type="evidence" value="ECO:0007669"/>
    <property type="project" value="UniProtKB-KW"/>
</dbReference>
<dbReference type="Proteomes" id="UP001528823">
    <property type="component" value="Unassembled WGS sequence"/>
</dbReference>
<feature type="transmembrane region" description="Helical" evidence="8">
    <location>
        <begin position="360"/>
        <end position="379"/>
    </location>
</feature>
<protein>
    <submittedName>
        <fullName evidence="10">Glycosyltransferase family 39 protein</fullName>
        <ecNumber evidence="10">2.4.-.-</ecNumber>
    </submittedName>
</protein>
<keyword evidence="7 8" id="KW-0472">Membrane</keyword>
<evidence type="ECO:0000256" key="1">
    <source>
        <dbReference type="ARBA" id="ARBA00004651"/>
    </source>
</evidence>
<gene>
    <name evidence="10" type="ORF">ORQ98_13720</name>
</gene>
<feature type="transmembrane region" description="Helical" evidence="8">
    <location>
        <begin position="149"/>
        <end position="167"/>
    </location>
</feature>
<feature type="transmembrane region" description="Helical" evidence="8">
    <location>
        <begin position="179"/>
        <end position="207"/>
    </location>
</feature>
<evidence type="ECO:0000256" key="7">
    <source>
        <dbReference type="ARBA" id="ARBA00023136"/>
    </source>
</evidence>
<dbReference type="Pfam" id="PF13231">
    <property type="entry name" value="PMT_2"/>
    <property type="match status" value="1"/>
</dbReference>
<feature type="transmembrane region" description="Helical" evidence="8">
    <location>
        <begin position="12"/>
        <end position="35"/>
    </location>
</feature>
<evidence type="ECO:0000256" key="2">
    <source>
        <dbReference type="ARBA" id="ARBA00022475"/>
    </source>
</evidence>
<feature type="transmembrane region" description="Helical" evidence="8">
    <location>
        <begin position="300"/>
        <end position="318"/>
    </location>
</feature>
<name>A0ABT5U9I2_9GAMM</name>
<evidence type="ECO:0000256" key="3">
    <source>
        <dbReference type="ARBA" id="ARBA00022676"/>
    </source>
</evidence>
<sequence length="553" mass="62570">MKYKQYQSTIYCILLCLIVAFLFLTGAPVGGAFSWPDSPRHALNGAFVMDFIGAAPFYDPVTYAYDYYSQYPALTILFYPPLFSFLLAPFYAIFGVSQETALFVLFICYAFFACGCYFLARQWLTAPLSFGVALMIVASPEIAYWGRQIMLEIPAFAFLVWSSYFLVRYTREQRISCLYLSIALLVLGVYTKISIAFVCLPYLIALISARGYSLIKDKHSYIIAGLAIIGILPLILLTIEFGQANVQSAMGISDAIVSRLSIDGWIWYALRLPAQAGWPVLLTSAVFVTLWLWPFTTRPNIHNSLFLISWLVVGYLFYSSIDLKETRHSIYLLLPIAIFAGFTCHYLFQSKLFQNKIFKNQALWAATSCILIGVLTLTMTSISRPVHYVDGYRDVVDYIAEVTPDNSNVLFSGYRDGSFIFNMRAKSNRPDVNILRADKLLLEVAVRRSLGVKQQSYSEAEINDLINKMGVHYIVAQPNFWVDLDQMAKLQNVLRSDQFKEVKRFKMPSNYNAQEKELIVYRNLGNIADGPIKISNNLPIIGRKITNSPKTGG</sequence>
<evidence type="ECO:0000259" key="9">
    <source>
        <dbReference type="Pfam" id="PF13231"/>
    </source>
</evidence>
<evidence type="ECO:0000256" key="6">
    <source>
        <dbReference type="ARBA" id="ARBA00022989"/>
    </source>
</evidence>
<keyword evidence="2" id="KW-1003">Cell membrane</keyword>
<keyword evidence="4 10" id="KW-0808">Transferase</keyword>
<feature type="domain" description="Glycosyltransferase RgtA/B/C/D-like" evidence="9">
    <location>
        <begin position="80"/>
        <end position="235"/>
    </location>
</feature>
<evidence type="ECO:0000313" key="10">
    <source>
        <dbReference type="EMBL" id="MDE1463026.1"/>
    </source>
</evidence>
<dbReference type="PANTHER" id="PTHR33908">
    <property type="entry name" value="MANNOSYLTRANSFERASE YKCB-RELATED"/>
    <property type="match status" value="1"/>
</dbReference>
<dbReference type="InterPro" id="IPR038731">
    <property type="entry name" value="RgtA/B/C-like"/>
</dbReference>
<organism evidence="10 11">
    <name type="scientific">Spartinivicinus poritis</name>
    <dbReference type="NCBI Taxonomy" id="2994640"/>
    <lineage>
        <taxon>Bacteria</taxon>
        <taxon>Pseudomonadati</taxon>
        <taxon>Pseudomonadota</taxon>
        <taxon>Gammaproteobacteria</taxon>
        <taxon>Oceanospirillales</taxon>
        <taxon>Zooshikellaceae</taxon>
        <taxon>Spartinivicinus</taxon>
    </lineage>
</organism>
<comment type="subcellular location">
    <subcellularLocation>
        <location evidence="1">Cell membrane</location>
        <topology evidence="1">Multi-pass membrane protein</topology>
    </subcellularLocation>
</comment>
<comment type="caution">
    <text evidence="10">The sequence shown here is derived from an EMBL/GenBank/DDBJ whole genome shotgun (WGS) entry which is preliminary data.</text>
</comment>
<evidence type="ECO:0000256" key="8">
    <source>
        <dbReference type="SAM" id="Phobius"/>
    </source>
</evidence>
<evidence type="ECO:0000256" key="5">
    <source>
        <dbReference type="ARBA" id="ARBA00022692"/>
    </source>
</evidence>
<feature type="transmembrane region" description="Helical" evidence="8">
    <location>
        <begin position="219"/>
        <end position="239"/>
    </location>
</feature>
<dbReference type="EC" id="2.4.-.-" evidence="10"/>